<keyword evidence="4" id="KW-1185">Reference proteome</keyword>
<dbReference type="PANTHER" id="PTHR35546:SF130">
    <property type="entry name" value="EXPRESSED PROTEIN"/>
    <property type="match status" value="1"/>
</dbReference>
<evidence type="ECO:0000313" key="4">
    <source>
        <dbReference type="Proteomes" id="UP001237642"/>
    </source>
</evidence>
<dbReference type="SUPFAM" id="SSF81383">
    <property type="entry name" value="F-box domain"/>
    <property type="match status" value="1"/>
</dbReference>
<feature type="domain" description="F-box" evidence="1">
    <location>
        <begin position="33"/>
        <end position="69"/>
    </location>
</feature>
<accession>A0AAD8M802</accession>
<dbReference type="PANTHER" id="PTHR35546">
    <property type="entry name" value="F-BOX PROTEIN INTERACTION DOMAIN PROTEIN-RELATED"/>
    <property type="match status" value="1"/>
</dbReference>
<evidence type="ECO:0000259" key="1">
    <source>
        <dbReference type="Pfam" id="PF00646"/>
    </source>
</evidence>
<comment type="caution">
    <text evidence="3">The sequence shown here is derived from an EMBL/GenBank/DDBJ whole genome shotgun (WGS) entry which is preliminary data.</text>
</comment>
<dbReference type="InterPro" id="IPR001810">
    <property type="entry name" value="F-box_dom"/>
</dbReference>
<dbReference type="AlphaFoldDB" id="A0AAD8M802"/>
<evidence type="ECO:0000313" key="3">
    <source>
        <dbReference type="EMBL" id="KAK1362972.1"/>
    </source>
</evidence>
<reference evidence="3" key="2">
    <citation type="submission" date="2023-05" db="EMBL/GenBank/DDBJ databases">
        <authorList>
            <person name="Schelkunov M.I."/>
        </authorList>
    </citation>
    <scope>NUCLEOTIDE SEQUENCE</scope>
    <source>
        <strain evidence="3">Hsosn_3</strain>
        <tissue evidence="3">Leaf</tissue>
    </source>
</reference>
<reference evidence="3" key="1">
    <citation type="submission" date="2023-02" db="EMBL/GenBank/DDBJ databases">
        <title>Genome of toxic invasive species Heracleum sosnowskyi carries increased number of genes despite the absence of recent whole-genome duplications.</title>
        <authorList>
            <person name="Schelkunov M."/>
            <person name="Shtratnikova V."/>
            <person name="Makarenko M."/>
            <person name="Klepikova A."/>
            <person name="Omelchenko D."/>
            <person name="Novikova G."/>
            <person name="Obukhova E."/>
            <person name="Bogdanov V."/>
            <person name="Penin A."/>
            <person name="Logacheva M."/>
        </authorList>
    </citation>
    <scope>NUCLEOTIDE SEQUENCE</scope>
    <source>
        <strain evidence="3">Hsosn_3</strain>
        <tissue evidence="3">Leaf</tissue>
    </source>
</reference>
<dbReference type="InterPro" id="IPR055290">
    <property type="entry name" value="At3g26010-like"/>
</dbReference>
<proteinExistence type="predicted"/>
<gene>
    <name evidence="3" type="ORF">POM88_038533</name>
</gene>
<feature type="domain" description="F-box associated beta-propeller type 1" evidence="2">
    <location>
        <begin position="115"/>
        <end position="265"/>
    </location>
</feature>
<dbReference type="InterPro" id="IPR036047">
    <property type="entry name" value="F-box-like_dom_sf"/>
</dbReference>
<dbReference type="EMBL" id="JAUIZM010000009">
    <property type="protein sequence ID" value="KAK1362972.1"/>
    <property type="molecule type" value="Genomic_DNA"/>
</dbReference>
<protein>
    <submittedName>
        <fullName evidence="3">F-box domain-containing protein</fullName>
    </submittedName>
</protein>
<sequence>MDLLSMSMDMMRLTSSCELKSSPYSQEVVLEDEDILTLILSRVPWKKLVSLKCVSKQWLSFITIPRFRKFLPPLRASGLFFHRRHALDNPGKLYFVPFDNPKTPSPFTAFTCAHRHIRILHSCNGLLLCSTSVHDLNCYVCDPSTNHLAFLPQNSRSAQGRYIGLAFDPLKSPHYKVIAWVNAYGSKNAGDFQIYSSETGTWRVSVKSFTVDPGLNFTESVYLNGCVHWLLDKKSVPKSAVSDCLYFNVDEEMLGTFPRPPIVFTSGLRRSLYFGESEGHLHVVEVIRCTTSLKVFEMESNYSGWFVKYRIDLAPISKVSPEMTQHKTCYDRNHFAVAVLSLVRRENFREDSFLILEIPGSEHAPGQLLLSS</sequence>
<evidence type="ECO:0000259" key="2">
    <source>
        <dbReference type="Pfam" id="PF07734"/>
    </source>
</evidence>
<dbReference type="Pfam" id="PF00646">
    <property type="entry name" value="F-box"/>
    <property type="match status" value="1"/>
</dbReference>
<dbReference type="Proteomes" id="UP001237642">
    <property type="component" value="Unassembled WGS sequence"/>
</dbReference>
<dbReference type="InterPro" id="IPR006527">
    <property type="entry name" value="F-box-assoc_dom_typ1"/>
</dbReference>
<organism evidence="3 4">
    <name type="scientific">Heracleum sosnowskyi</name>
    <dbReference type="NCBI Taxonomy" id="360622"/>
    <lineage>
        <taxon>Eukaryota</taxon>
        <taxon>Viridiplantae</taxon>
        <taxon>Streptophyta</taxon>
        <taxon>Embryophyta</taxon>
        <taxon>Tracheophyta</taxon>
        <taxon>Spermatophyta</taxon>
        <taxon>Magnoliopsida</taxon>
        <taxon>eudicotyledons</taxon>
        <taxon>Gunneridae</taxon>
        <taxon>Pentapetalae</taxon>
        <taxon>asterids</taxon>
        <taxon>campanulids</taxon>
        <taxon>Apiales</taxon>
        <taxon>Apiaceae</taxon>
        <taxon>Apioideae</taxon>
        <taxon>apioid superclade</taxon>
        <taxon>Tordylieae</taxon>
        <taxon>Tordyliinae</taxon>
        <taxon>Heracleum</taxon>
    </lineage>
</organism>
<dbReference type="Pfam" id="PF07734">
    <property type="entry name" value="FBA_1"/>
    <property type="match status" value="1"/>
</dbReference>
<name>A0AAD8M802_9APIA</name>